<dbReference type="Proteomes" id="UP000774617">
    <property type="component" value="Unassembled WGS sequence"/>
</dbReference>
<keyword evidence="3" id="KW-1185">Reference proteome</keyword>
<comment type="caution">
    <text evidence="2">The sequence shown here is derived from an EMBL/GenBank/DDBJ whole genome shotgun (WGS) entry which is preliminary data.</text>
</comment>
<gene>
    <name evidence="2" type="ORF">B0J12DRAFT_51463</name>
</gene>
<proteinExistence type="predicted"/>
<dbReference type="EMBL" id="JAGTJR010000010">
    <property type="protein sequence ID" value="KAH7053303.1"/>
    <property type="molecule type" value="Genomic_DNA"/>
</dbReference>
<evidence type="ECO:0000256" key="1">
    <source>
        <dbReference type="SAM" id="MobiDB-lite"/>
    </source>
</evidence>
<reference evidence="2 3" key="1">
    <citation type="journal article" date="2021" name="Nat. Commun.">
        <title>Genetic determinants of endophytism in the Arabidopsis root mycobiome.</title>
        <authorList>
            <person name="Mesny F."/>
            <person name="Miyauchi S."/>
            <person name="Thiergart T."/>
            <person name="Pickel B."/>
            <person name="Atanasova L."/>
            <person name="Karlsson M."/>
            <person name="Huettel B."/>
            <person name="Barry K.W."/>
            <person name="Haridas S."/>
            <person name="Chen C."/>
            <person name="Bauer D."/>
            <person name="Andreopoulos W."/>
            <person name="Pangilinan J."/>
            <person name="LaButti K."/>
            <person name="Riley R."/>
            <person name="Lipzen A."/>
            <person name="Clum A."/>
            <person name="Drula E."/>
            <person name="Henrissat B."/>
            <person name="Kohler A."/>
            <person name="Grigoriev I.V."/>
            <person name="Martin F.M."/>
            <person name="Hacquard S."/>
        </authorList>
    </citation>
    <scope>NUCLEOTIDE SEQUENCE [LARGE SCALE GENOMIC DNA]</scope>
    <source>
        <strain evidence="2 3">MPI-SDFR-AT-0080</strain>
    </source>
</reference>
<organism evidence="2 3">
    <name type="scientific">Macrophomina phaseolina</name>
    <dbReference type="NCBI Taxonomy" id="35725"/>
    <lineage>
        <taxon>Eukaryota</taxon>
        <taxon>Fungi</taxon>
        <taxon>Dikarya</taxon>
        <taxon>Ascomycota</taxon>
        <taxon>Pezizomycotina</taxon>
        <taxon>Dothideomycetes</taxon>
        <taxon>Dothideomycetes incertae sedis</taxon>
        <taxon>Botryosphaeriales</taxon>
        <taxon>Botryosphaeriaceae</taxon>
        <taxon>Macrophomina</taxon>
    </lineage>
</organism>
<feature type="region of interest" description="Disordered" evidence="1">
    <location>
        <begin position="95"/>
        <end position="118"/>
    </location>
</feature>
<protein>
    <submittedName>
        <fullName evidence="2">Uncharacterized protein</fullName>
    </submittedName>
</protein>
<name>A0ABQ8GEC7_9PEZI</name>
<accession>A0ABQ8GEC7</accession>
<evidence type="ECO:0000313" key="3">
    <source>
        <dbReference type="Proteomes" id="UP000774617"/>
    </source>
</evidence>
<sequence length="154" mass="16752">MRVASTLLGSTWPCFRRRSGSLLLRSARAVKILLPLPSLGNLARLKSSKGIACSMSAAVPIFPNQRGRYLHIVWTFDLVVPYPQESRRISAVFRGGEGTAGSAPSGRPSLRLSGDSRQMPCQNCPATQFLEMPSLLSERLIHASPSLEAESGRM</sequence>
<evidence type="ECO:0000313" key="2">
    <source>
        <dbReference type="EMBL" id="KAH7053303.1"/>
    </source>
</evidence>